<keyword evidence="8" id="KW-0460">Magnesium</keyword>
<evidence type="ECO:0000256" key="2">
    <source>
        <dbReference type="ARBA" id="ARBA00004496"/>
    </source>
</evidence>
<dbReference type="PROSITE" id="PS51462">
    <property type="entry name" value="NUDIX"/>
    <property type="match status" value="1"/>
</dbReference>
<dbReference type="InterPro" id="IPR000086">
    <property type="entry name" value="NUDIX_hydrolase_dom"/>
</dbReference>
<evidence type="ECO:0000256" key="15">
    <source>
        <dbReference type="ARBA" id="ARBA00026218"/>
    </source>
</evidence>
<dbReference type="PRINTS" id="PR01403">
    <property type="entry name" value="8OXTPHPHTASE"/>
</dbReference>
<evidence type="ECO:0000256" key="10">
    <source>
        <dbReference type="ARBA" id="ARBA00024448"/>
    </source>
</evidence>
<accession>A0A5C1QLR7</accession>
<evidence type="ECO:0000256" key="22">
    <source>
        <dbReference type="ARBA" id="ARBA00048894"/>
    </source>
</evidence>
<comment type="catalytic activity">
    <reaction evidence="11">
        <text>2-oxo-dATP + H2O = 2-oxo-dAMP + diphosphate + H(+)</text>
        <dbReference type="Rhea" id="RHEA:31583"/>
        <dbReference type="ChEBI" id="CHEBI:15377"/>
        <dbReference type="ChEBI" id="CHEBI:15378"/>
        <dbReference type="ChEBI" id="CHEBI:33019"/>
        <dbReference type="ChEBI" id="CHEBI:63212"/>
        <dbReference type="ChEBI" id="CHEBI:77897"/>
        <dbReference type="EC" id="3.6.1.56"/>
    </reaction>
    <physiologicalReaction direction="left-to-right" evidence="11">
        <dbReference type="Rhea" id="RHEA:31584"/>
    </physiologicalReaction>
</comment>
<keyword evidence="6" id="KW-0479">Metal-binding</keyword>
<evidence type="ECO:0000259" key="26">
    <source>
        <dbReference type="PROSITE" id="PS51462"/>
    </source>
</evidence>
<evidence type="ECO:0000256" key="5">
    <source>
        <dbReference type="ARBA" id="ARBA00022490"/>
    </source>
</evidence>
<dbReference type="CDD" id="cd03427">
    <property type="entry name" value="NUDIX_MTH1_Nudt1"/>
    <property type="match status" value="1"/>
</dbReference>
<dbReference type="Pfam" id="PF00293">
    <property type="entry name" value="NUDIX"/>
    <property type="match status" value="1"/>
</dbReference>
<evidence type="ECO:0000256" key="16">
    <source>
        <dbReference type="ARBA" id="ARBA00029673"/>
    </source>
</evidence>
<keyword evidence="28" id="KW-1185">Reference proteome</keyword>
<protein>
    <recommendedName>
        <fullName evidence="15">Oxidized purine nucleoside triphosphate hydrolase</fullName>
        <ecNumber evidence="14">3.6.1.56</ecNumber>
    </recommendedName>
    <alternativeName>
        <fullName evidence="19">2-hydroxy-dATP diphosphatase</fullName>
    </alternativeName>
    <alternativeName>
        <fullName evidence="18">7,8-dihydro-8-oxoguanine triphosphatase</fullName>
    </alternativeName>
    <alternativeName>
        <fullName evidence="17">8-oxo-dGTPase</fullName>
    </alternativeName>
    <alternativeName>
        <fullName evidence="20">Methylated purine nucleoside triphosphate hydrolase</fullName>
    </alternativeName>
    <alternativeName>
        <fullName evidence="16">Nucleoside diphosphate-linked moiety X motif 1</fullName>
    </alternativeName>
</protein>
<dbReference type="GO" id="GO:0042262">
    <property type="term" value="P:DNA protection"/>
    <property type="evidence" value="ECO:0007669"/>
    <property type="project" value="InterPro"/>
</dbReference>
<dbReference type="PANTHER" id="PTHR43758">
    <property type="entry name" value="7,8-DIHYDRO-8-OXOGUANINE TRIPHOSPHATASE"/>
    <property type="match status" value="1"/>
</dbReference>
<dbReference type="EMBL" id="CP036150">
    <property type="protein sequence ID" value="QEN07486.1"/>
    <property type="molecule type" value="Genomic_DNA"/>
</dbReference>
<name>A0A5C1QLR7_9SPIO</name>
<dbReference type="KEGG" id="ock:EXM22_05595"/>
<evidence type="ECO:0000256" key="19">
    <source>
        <dbReference type="ARBA" id="ARBA00031927"/>
    </source>
</evidence>
<evidence type="ECO:0000256" key="17">
    <source>
        <dbReference type="ARBA" id="ARBA00030634"/>
    </source>
</evidence>
<evidence type="ECO:0000313" key="28">
    <source>
        <dbReference type="Proteomes" id="UP000324209"/>
    </source>
</evidence>
<dbReference type="PANTHER" id="PTHR43758:SF2">
    <property type="entry name" value="OXIDIZED PURINE NUCLEOSIDE TRIPHOSPHATE HYDROLASE"/>
    <property type="match status" value="1"/>
</dbReference>
<comment type="catalytic activity">
    <reaction evidence="22">
        <text>O(6)-methyl-dGTP + H2O = O(6)-methyl-dGMP + diphosphate + H(+)</text>
        <dbReference type="Rhea" id="RHEA:67600"/>
        <dbReference type="ChEBI" id="CHEBI:15377"/>
        <dbReference type="ChEBI" id="CHEBI:15378"/>
        <dbReference type="ChEBI" id="CHEBI:33019"/>
        <dbReference type="ChEBI" id="CHEBI:169974"/>
        <dbReference type="ChEBI" id="CHEBI:169975"/>
    </reaction>
    <physiologicalReaction direction="left-to-right" evidence="22">
        <dbReference type="Rhea" id="RHEA:67601"/>
    </physiologicalReaction>
</comment>
<evidence type="ECO:0000256" key="7">
    <source>
        <dbReference type="ARBA" id="ARBA00022801"/>
    </source>
</evidence>
<reference evidence="27 28" key="1">
    <citation type="submission" date="2019-02" db="EMBL/GenBank/DDBJ databases">
        <title>Complete Genome Sequence and Methylome Analysis of free living Spirochaetas.</title>
        <authorList>
            <person name="Fomenkov A."/>
            <person name="Dubinina G."/>
            <person name="Leshcheva N."/>
            <person name="Mikheeva N."/>
            <person name="Grabovich M."/>
            <person name="Vincze T."/>
            <person name="Roberts R.J."/>
        </authorList>
    </citation>
    <scope>NUCLEOTIDE SEQUENCE [LARGE SCALE GENOMIC DNA]</scope>
    <source>
        <strain evidence="27 28">K2</strain>
    </source>
</reference>
<proteinExistence type="inferred from homology"/>
<dbReference type="GO" id="GO:0008828">
    <property type="term" value="F:dATP diphosphatase activity"/>
    <property type="evidence" value="ECO:0007669"/>
    <property type="project" value="UniProtKB-EC"/>
</dbReference>
<evidence type="ECO:0000256" key="1">
    <source>
        <dbReference type="ARBA" id="ARBA00001946"/>
    </source>
</evidence>
<evidence type="ECO:0000256" key="9">
    <source>
        <dbReference type="ARBA" id="ARBA00022884"/>
    </source>
</evidence>
<comment type="cofactor">
    <cofactor evidence="1">
        <name>Mg(2+)</name>
        <dbReference type="ChEBI" id="CHEBI:18420"/>
    </cofactor>
</comment>
<evidence type="ECO:0000256" key="23">
    <source>
        <dbReference type="ARBA" id="ARBA00049032"/>
    </source>
</evidence>
<evidence type="ECO:0000256" key="13">
    <source>
        <dbReference type="ARBA" id="ARBA00024596"/>
    </source>
</evidence>
<dbReference type="Gene3D" id="3.90.79.10">
    <property type="entry name" value="Nucleoside Triphosphate Pyrophosphohydrolase"/>
    <property type="match status" value="1"/>
</dbReference>
<dbReference type="GO" id="GO:0005737">
    <property type="term" value="C:cytoplasm"/>
    <property type="evidence" value="ECO:0007669"/>
    <property type="project" value="UniProtKB-SubCell"/>
</dbReference>
<dbReference type="AlphaFoldDB" id="A0A5C1QLR7"/>
<evidence type="ECO:0000256" key="12">
    <source>
        <dbReference type="ARBA" id="ARBA00024486"/>
    </source>
</evidence>
<comment type="subcellular location">
    <subcellularLocation>
        <location evidence="2">Cytoplasm</location>
    </subcellularLocation>
</comment>
<dbReference type="PRINTS" id="PR00502">
    <property type="entry name" value="NUDIXFAMILY"/>
</dbReference>
<dbReference type="GO" id="GO:0008413">
    <property type="term" value="F:8-oxo-7,8-dihydroguanosine triphosphate pyrophosphatase activity"/>
    <property type="evidence" value="ECO:0007669"/>
    <property type="project" value="InterPro"/>
</dbReference>
<comment type="subunit">
    <text evidence="4">Monomer.</text>
</comment>
<dbReference type="RefSeq" id="WP_149485566.1">
    <property type="nucleotide sequence ID" value="NZ_CP036150.1"/>
</dbReference>
<evidence type="ECO:0000256" key="20">
    <source>
        <dbReference type="ARBA" id="ARBA00032071"/>
    </source>
</evidence>
<comment type="catalytic activity">
    <reaction evidence="12">
        <text>8-oxo-dGTP + H2O = 8-oxo-dGMP + diphosphate + H(+)</text>
        <dbReference type="Rhea" id="RHEA:31575"/>
        <dbReference type="ChEBI" id="CHEBI:15377"/>
        <dbReference type="ChEBI" id="CHEBI:15378"/>
        <dbReference type="ChEBI" id="CHEBI:33019"/>
        <dbReference type="ChEBI" id="CHEBI:63224"/>
        <dbReference type="ChEBI" id="CHEBI:77896"/>
    </reaction>
    <physiologicalReaction direction="left-to-right" evidence="12">
        <dbReference type="Rhea" id="RHEA:31576"/>
    </physiologicalReaction>
</comment>
<organism evidence="27 28">
    <name type="scientific">Oceanispirochaeta crateris</name>
    <dbReference type="NCBI Taxonomy" id="2518645"/>
    <lineage>
        <taxon>Bacteria</taxon>
        <taxon>Pseudomonadati</taxon>
        <taxon>Spirochaetota</taxon>
        <taxon>Spirochaetia</taxon>
        <taxon>Spirochaetales</taxon>
        <taxon>Spirochaetaceae</taxon>
        <taxon>Oceanispirochaeta</taxon>
    </lineage>
</organism>
<evidence type="ECO:0000256" key="11">
    <source>
        <dbReference type="ARBA" id="ARBA00024459"/>
    </source>
</evidence>
<dbReference type="InterPro" id="IPR020084">
    <property type="entry name" value="NUDIX_hydrolase_CS"/>
</dbReference>
<evidence type="ECO:0000256" key="4">
    <source>
        <dbReference type="ARBA" id="ARBA00011245"/>
    </source>
</evidence>
<dbReference type="InterPro" id="IPR015797">
    <property type="entry name" value="NUDIX_hydrolase-like_dom_sf"/>
</dbReference>
<feature type="domain" description="Nudix hydrolase" evidence="26">
    <location>
        <begin position="13"/>
        <end position="142"/>
    </location>
</feature>
<comment type="catalytic activity">
    <reaction evidence="13">
        <text>2-oxo-ATP + H2O = 2-oxo-AMP + diphosphate + H(+)</text>
        <dbReference type="Rhea" id="RHEA:67392"/>
        <dbReference type="ChEBI" id="CHEBI:15377"/>
        <dbReference type="ChEBI" id="CHEBI:15378"/>
        <dbReference type="ChEBI" id="CHEBI:33019"/>
        <dbReference type="ChEBI" id="CHEBI:71395"/>
        <dbReference type="ChEBI" id="CHEBI:172878"/>
    </reaction>
    <physiologicalReaction direction="left-to-right" evidence="13">
        <dbReference type="Rhea" id="RHEA:67393"/>
    </physiologicalReaction>
</comment>
<evidence type="ECO:0000256" key="14">
    <source>
        <dbReference type="ARBA" id="ARBA00026103"/>
    </source>
</evidence>
<dbReference type="GO" id="GO:0046872">
    <property type="term" value="F:metal ion binding"/>
    <property type="evidence" value="ECO:0007669"/>
    <property type="project" value="UniProtKB-KW"/>
</dbReference>
<comment type="similarity">
    <text evidence="3 25">Belongs to the Nudix hydrolase family.</text>
</comment>
<comment type="function">
    <text evidence="24">Oxidized purine nucleoside triphosphate hydrolase which is a prominent sanitizer of the oxidized nucleotide pool. Catalyzes the hydrolysis of 2-oxo-dATP (2-hydroxy-dATP) into 2-oxo-dAMP. Also has a significant hydrolase activity toward 2-oxo-ATP, 8-oxo-dGTP and 8-oxo-dATP. Through the hydrolysis of oxidized purine nucleoside triphosphates, prevents their incorporation into DNA and the subsequent transversions A:T to C:G and G:C to T:A. Also catalyzes the hydrolysis of methylated purine nucleoside triphosphate preventing their integration into DNA. Through this antimutagenic activity protects cells from oxidative stress.</text>
</comment>
<dbReference type="SUPFAM" id="SSF55811">
    <property type="entry name" value="Nudix"/>
    <property type="match status" value="1"/>
</dbReference>
<evidence type="ECO:0000256" key="25">
    <source>
        <dbReference type="RuleBase" id="RU003476"/>
    </source>
</evidence>
<evidence type="ECO:0000256" key="8">
    <source>
        <dbReference type="ARBA" id="ARBA00022842"/>
    </source>
</evidence>
<evidence type="ECO:0000256" key="18">
    <source>
        <dbReference type="ARBA" id="ARBA00030682"/>
    </source>
</evidence>
<sequence length="164" mass="18770">MKVKDIDWTTWIPSEKAVITYILDGENVLLIHKKTGLGAGMVNAPGGHIEEGETAVEAAIRETKEEVGLDTENLIFSGDLYFHFLDGLKLRGTVYLCRDFKGSLIETDEASPFWCAIKDIPWENMWEDDRHWLPQALKNERFTGYFIFDKEKMVDKSLVFHASN</sequence>
<comment type="catalytic activity">
    <reaction evidence="21">
        <text>N(6)-methyl-ATP + H2O = N(6)-methyl-AMP + diphosphate + H(+)</text>
        <dbReference type="Rhea" id="RHEA:67608"/>
        <dbReference type="ChEBI" id="CHEBI:15377"/>
        <dbReference type="ChEBI" id="CHEBI:15378"/>
        <dbReference type="ChEBI" id="CHEBI:33019"/>
        <dbReference type="ChEBI" id="CHEBI:144842"/>
        <dbReference type="ChEBI" id="CHEBI:172873"/>
    </reaction>
    <physiologicalReaction direction="left-to-right" evidence="21">
        <dbReference type="Rhea" id="RHEA:67609"/>
    </physiologicalReaction>
</comment>
<evidence type="ECO:0000256" key="3">
    <source>
        <dbReference type="ARBA" id="ARBA00005582"/>
    </source>
</evidence>
<comment type="catalytic activity">
    <reaction evidence="23">
        <text>N(6)-methyl-dATP + H2O = N(6)-methyl-dAMP + diphosphate + H(+)</text>
        <dbReference type="Rhea" id="RHEA:67604"/>
        <dbReference type="ChEBI" id="CHEBI:15377"/>
        <dbReference type="ChEBI" id="CHEBI:15378"/>
        <dbReference type="ChEBI" id="CHEBI:33019"/>
        <dbReference type="ChEBI" id="CHEBI:169976"/>
        <dbReference type="ChEBI" id="CHEBI:172872"/>
    </reaction>
    <physiologicalReaction direction="left-to-right" evidence="23">
        <dbReference type="Rhea" id="RHEA:67605"/>
    </physiologicalReaction>
</comment>
<evidence type="ECO:0000256" key="6">
    <source>
        <dbReference type="ARBA" id="ARBA00022723"/>
    </source>
</evidence>
<dbReference type="InterPro" id="IPR020476">
    <property type="entry name" value="Nudix_hydrolase"/>
</dbReference>
<evidence type="ECO:0000256" key="24">
    <source>
        <dbReference type="ARBA" id="ARBA00053094"/>
    </source>
</evidence>
<gene>
    <name evidence="27" type="ORF">EXM22_05595</name>
</gene>
<dbReference type="EC" id="3.6.1.56" evidence="14"/>
<dbReference type="OrthoDB" id="9804563at2"/>
<dbReference type="Proteomes" id="UP000324209">
    <property type="component" value="Chromosome"/>
</dbReference>
<evidence type="ECO:0000313" key="27">
    <source>
        <dbReference type="EMBL" id="QEN07486.1"/>
    </source>
</evidence>
<comment type="catalytic activity">
    <reaction evidence="10">
        <text>8-oxo-dATP + H2O = 8-oxo-dAMP + diphosphate + H(+)</text>
        <dbReference type="Rhea" id="RHEA:65396"/>
        <dbReference type="ChEBI" id="CHEBI:15377"/>
        <dbReference type="ChEBI" id="CHEBI:15378"/>
        <dbReference type="ChEBI" id="CHEBI:33019"/>
        <dbReference type="ChEBI" id="CHEBI:71361"/>
        <dbReference type="ChEBI" id="CHEBI:172871"/>
    </reaction>
    <physiologicalReaction direction="left-to-right" evidence="10">
        <dbReference type="Rhea" id="RHEA:65397"/>
    </physiologicalReaction>
</comment>
<dbReference type="GO" id="GO:0003723">
    <property type="term" value="F:RNA binding"/>
    <property type="evidence" value="ECO:0007669"/>
    <property type="project" value="UniProtKB-KW"/>
</dbReference>
<keyword evidence="9" id="KW-0694">RNA-binding</keyword>
<evidence type="ECO:0000256" key="21">
    <source>
        <dbReference type="ARBA" id="ARBA00048002"/>
    </source>
</evidence>
<keyword evidence="5" id="KW-0963">Cytoplasm</keyword>
<dbReference type="PROSITE" id="PS00893">
    <property type="entry name" value="NUDIX_BOX"/>
    <property type="match status" value="1"/>
</dbReference>
<keyword evidence="7 25" id="KW-0378">Hydrolase</keyword>
<dbReference type="InterPro" id="IPR003563">
    <property type="entry name" value="8ODP"/>
</dbReference>